<dbReference type="Proteomes" id="UP000215914">
    <property type="component" value="Unassembled WGS sequence"/>
</dbReference>
<dbReference type="GO" id="GO:0015940">
    <property type="term" value="P:pantothenate biosynthetic process"/>
    <property type="evidence" value="ECO:0007669"/>
    <property type="project" value="InterPro"/>
</dbReference>
<protein>
    <recommendedName>
        <fullName evidence="3">3-methyl-2-oxobutanoate hydroxymethyltransferase</fullName>
        <ecNumber evidence="3">2.1.2.11</ecNumber>
    </recommendedName>
</protein>
<reference evidence="6" key="1">
    <citation type="journal article" date="2017" name="Nature">
        <title>The sunflower genome provides insights into oil metabolism, flowering and Asterid evolution.</title>
        <authorList>
            <person name="Badouin H."/>
            <person name="Gouzy J."/>
            <person name="Grassa C.J."/>
            <person name="Murat F."/>
            <person name="Staton S.E."/>
            <person name="Cottret L."/>
            <person name="Lelandais-Briere C."/>
            <person name="Owens G.L."/>
            <person name="Carrere S."/>
            <person name="Mayjonade B."/>
            <person name="Legrand L."/>
            <person name="Gill N."/>
            <person name="Kane N.C."/>
            <person name="Bowers J.E."/>
            <person name="Hubner S."/>
            <person name="Bellec A."/>
            <person name="Berard A."/>
            <person name="Berges H."/>
            <person name="Blanchet N."/>
            <person name="Boniface M.C."/>
            <person name="Brunel D."/>
            <person name="Catrice O."/>
            <person name="Chaidir N."/>
            <person name="Claudel C."/>
            <person name="Donnadieu C."/>
            <person name="Faraut T."/>
            <person name="Fievet G."/>
            <person name="Helmstetter N."/>
            <person name="King M."/>
            <person name="Knapp S.J."/>
            <person name="Lai Z."/>
            <person name="Le Paslier M.C."/>
            <person name="Lippi Y."/>
            <person name="Lorenzon L."/>
            <person name="Mandel J.R."/>
            <person name="Marage G."/>
            <person name="Marchand G."/>
            <person name="Marquand E."/>
            <person name="Bret-Mestries E."/>
            <person name="Morien E."/>
            <person name="Nambeesan S."/>
            <person name="Nguyen T."/>
            <person name="Pegot-Espagnet P."/>
            <person name="Pouilly N."/>
            <person name="Raftis F."/>
            <person name="Sallet E."/>
            <person name="Schiex T."/>
            <person name="Thomas J."/>
            <person name="Vandecasteele C."/>
            <person name="Vares D."/>
            <person name="Vear F."/>
            <person name="Vautrin S."/>
            <person name="Crespi M."/>
            <person name="Mangin B."/>
            <person name="Burke J.M."/>
            <person name="Salse J."/>
            <person name="Munos S."/>
            <person name="Vincourt P."/>
            <person name="Rieseberg L.H."/>
            <person name="Langlade N.B."/>
        </authorList>
    </citation>
    <scope>NUCLEOTIDE SEQUENCE</scope>
    <source>
        <tissue evidence="6">Leaves</tissue>
    </source>
</reference>
<evidence type="ECO:0000256" key="3">
    <source>
        <dbReference type="ARBA" id="ARBA00012618"/>
    </source>
</evidence>
<comment type="pathway">
    <text evidence="1">Cofactor biosynthesis; (R)-pantothenate biosynthesis; (R)-pantoate from 3-methyl-2-oxobutanoate: step 1/2.</text>
</comment>
<dbReference type="GO" id="GO:0003864">
    <property type="term" value="F:3-methyl-2-oxobutanoate hydroxymethyltransferase activity"/>
    <property type="evidence" value="ECO:0007669"/>
    <property type="project" value="UniProtKB-EC"/>
</dbReference>
<comment type="catalytic activity">
    <reaction evidence="5">
        <text>(6R)-5,10-methylene-5,6,7,8-tetrahydrofolate + 3-methyl-2-oxobutanoate + H2O = 2-dehydropantoate + (6S)-5,6,7,8-tetrahydrofolate</text>
        <dbReference type="Rhea" id="RHEA:11824"/>
        <dbReference type="ChEBI" id="CHEBI:11561"/>
        <dbReference type="ChEBI" id="CHEBI:11851"/>
        <dbReference type="ChEBI" id="CHEBI:15377"/>
        <dbReference type="ChEBI" id="CHEBI:15636"/>
        <dbReference type="ChEBI" id="CHEBI:57453"/>
        <dbReference type="EC" id="2.1.2.11"/>
    </reaction>
</comment>
<gene>
    <name evidence="6" type="ORF">HanXRQr2_Chr15g0685821</name>
</gene>
<dbReference type="SUPFAM" id="SSF51621">
    <property type="entry name" value="Phosphoenolpyruvate/pyruvate domain"/>
    <property type="match status" value="1"/>
</dbReference>
<evidence type="ECO:0000256" key="5">
    <source>
        <dbReference type="ARBA" id="ARBA00049172"/>
    </source>
</evidence>
<comment type="caution">
    <text evidence="6">The sequence shown here is derived from an EMBL/GenBank/DDBJ whole genome shotgun (WGS) entry which is preliminary data.</text>
</comment>
<dbReference type="InterPro" id="IPR040442">
    <property type="entry name" value="Pyrv_kinase-like_dom_sf"/>
</dbReference>
<proteinExistence type="inferred from homology"/>
<dbReference type="InterPro" id="IPR003700">
    <property type="entry name" value="Pantoate_hydroxy_MeTrfase"/>
</dbReference>
<evidence type="ECO:0000313" key="7">
    <source>
        <dbReference type="Proteomes" id="UP000215914"/>
    </source>
</evidence>
<evidence type="ECO:0000256" key="4">
    <source>
        <dbReference type="ARBA" id="ARBA00022679"/>
    </source>
</evidence>
<keyword evidence="4 6" id="KW-0808">Transferase</keyword>
<evidence type="ECO:0000256" key="1">
    <source>
        <dbReference type="ARBA" id="ARBA00005033"/>
    </source>
</evidence>
<dbReference type="PANTHER" id="PTHR20881:SF0">
    <property type="entry name" value="3-METHYL-2-OXOBUTANOATE HYDROXYMETHYLTRANSFERASE"/>
    <property type="match status" value="1"/>
</dbReference>
<reference evidence="6" key="2">
    <citation type="submission" date="2020-06" db="EMBL/GenBank/DDBJ databases">
        <title>Helianthus annuus Genome sequencing and assembly Release 2.</title>
        <authorList>
            <person name="Gouzy J."/>
            <person name="Langlade N."/>
            <person name="Munos S."/>
        </authorList>
    </citation>
    <scope>NUCLEOTIDE SEQUENCE</scope>
    <source>
        <tissue evidence="6">Leaves</tissue>
    </source>
</reference>
<dbReference type="EMBL" id="MNCJ02000330">
    <property type="protein sequence ID" value="KAF5763904.1"/>
    <property type="molecule type" value="Genomic_DNA"/>
</dbReference>
<dbReference type="AlphaFoldDB" id="A0A9K3DYM6"/>
<dbReference type="EC" id="2.1.2.11" evidence="3"/>
<sequence>MIIAGFAVEYFYPGFVFDVGRCLRRIWCNALLQIIQRGRNNLGVPFIQHLGLQEGGMDAIKLEGGAPSRISAAKHIVEGGIEVMGHVGLAPQAISVLGRFRPQGRNVLSVLKLCPGYVK</sequence>
<dbReference type="InterPro" id="IPR015813">
    <property type="entry name" value="Pyrv/PenolPyrv_kinase-like_dom"/>
</dbReference>
<dbReference type="Gene3D" id="3.20.20.60">
    <property type="entry name" value="Phosphoenolpyruvate-binding domains"/>
    <property type="match status" value="1"/>
</dbReference>
<dbReference type="Pfam" id="PF02548">
    <property type="entry name" value="Pantoate_transf"/>
    <property type="match status" value="1"/>
</dbReference>
<dbReference type="Gramene" id="mRNA:HanXRQr2_Chr15g0685821">
    <property type="protein sequence ID" value="mRNA:HanXRQr2_Chr15g0685821"/>
    <property type="gene ID" value="HanXRQr2_Chr15g0685821"/>
</dbReference>
<keyword evidence="7" id="KW-1185">Reference proteome</keyword>
<dbReference type="PANTHER" id="PTHR20881">
    <property type="entry name" value="3-METHYL-2-OXOBUTANOATE HYDROXYMETHYLTRANSFERASE"/>
    <property type="match status" value="1"/>
</dbReference>
<name>A0A9K3DYM6_HELAN</name>
<comment type="similarity">
    <text evidence="2">Belongs to the PanB family.</text>
</comment>
<evidence type="ECO:0000256" key="2">
    <source>
        <dbReference type="ARBA" id="ARBA00008676"/>
    </source>
</evidence>
<evidence type="ECO:0000313" key="6">
    <source>
        <dbReference type="EMBL" id="KAF5763904.1"/>
    </source>
</evidence>
<accession>A0A9K3DYM6</accession>
<organism evidence="6 7">
    <name type="scientific">Helianthus annuus</name>
    <name type="common">Common sunflower</name>
    <dbReference type="NCBI Taxonomy" id="4232"/>
    <lineage>
        <taxon>Eukaryota</taxon>
        <taxon>Viridiplantae</taxon>
        <taxon>Streptophyta</taxon>
        <taxon>Embryophyta</taxon>
        <taxon>Tracheophyta</taxon>
        <taxon>Spermatophyta</taxon>
        <taxon>Magnoliopsida</taxon>
        <taxon>eudicotyledons</taxon>
        <taxon>Gunneridae</taxon>
        <taxon>Pentapetalae</taxon>
        <taxon>asterids</taxon>
        <taxon>campanulids</taxon>
        <taxon>Asterales</taxon>
        <taxon>Asteraceae</taxon>
        <taxon>Asteroideae</taxon>
        <taxon>Heliantheae alliance</taxon>
        <taxon>Heliantheae</taxon>
        <taxon>Helianthus</taxon>
    </lineage>
</organism>